<feature type="region of interest" description="Disordered" evidence="1">
    <location>
        <begin position="785"/>
        <end position="815"/>
    </location>
</feature>
<feature type="domain" description="Brix" evidence="2">
    <location>
        <begin position="25"/>
        <end position="285"/>
    </location>
</feature>
<evidence type="ECO:0000259" key="3">
    <source>
        <dbReference type="PROSITE" id="PS50969"/>
    </source>
</evidence>
<dbReference type="Gene3D" id="3.40.50.1000">
    <property type="entry name" value="HAD superfamily/HAD-like"/>
    <property type="match status" value="1"/>
</dbReference>
<proteinExistence type="predicted"/>
<feature type="compositionally biased region" description="Basic and acidic residues" evidence="1">
    <location>
        <begin position="922"/>
        <end position="935"/>
    </location>
</feature>
<dbReference type="PANTHER" id="PTHR12661:SF5">
    <property type="entry name" value="SUPPRESSOR OF SWI4 1 HOMOLOG"/>
    <property type="match status" value="1"/>
</dbReference>
<dbReference type="Proteomes" id="UP000318447">
    <property type="component" value="Unassembled WGS sequence"/>
</dbReference>
<evidence type="ECO:0000256" key="1">
    <source>
        <dbReference type="SAM" id="MobiDB-lite"/>
    </source>
</evidence>
<evidence type="ECO:0000313" key="5">
    <source>
        <dbReference type="Proteomes" id="UP000318447"/>
    </source>
</evidence>
<feature type="compositionally biased region" description="Low complexity" evidence="1">
    <location>
        <begin position="989"/>
        <end position="1002"/>
    </location>
</feature>
<feature type="region of interest" description="Disordered" evidence="1">
    <location>
        <begin position="916"/>
        <end position="1009"/>
    </location>
</feature>
<accession>A0A504X7Q2</accession>
<dbReference type="SUPFAM" id="SSF56784">
    <property type="entry name" value="HAD-like"/>
    <property type="match status" value="1"/>
</dbReference>
<feature type="compositionally biased region" description="Low complexity" evidence="1">
    <location>
        <begin position="423"/>
        <end position="435"/>
    </location>
</feature>
<feature type="region of interest" description="Disordered" evidence="1">
    <location>
        <begin position="312"/>
        <end position="349"/>
    </location>
</feature>
<dbReference type="PANTHER" id="PTHR12661">
    <property type="entry name" value="PETER PAN-RELATED"/>
    <property type="match status" value="1"/>
</dbReference>
<protein>
    <submittedName>
        <fullName evidence="4">Brix domain family protein</fullName>
    </submittedName>
</protein>
<feature type="compositionally biased region" description="Low complexity" evidence="1">
    <location>
        <begin position="583"/>
        <end position="602"/>
    </location>
</feature>
<comment type="caution">
    <text evidence="4">The sequence shown here is derived from an EMBL/GenBank/DDBJ whole genome shotgun (WGS) entry which is preliminary data.</text>
</comment>
<dbReference type="EMBL" id="RHLC01000043">
    <property type="protein sequence ID" value="TPP45042.1"/>
    <property type="molecule type" value="Genomic_DNA"/>
</dbReference>
<sequence>MGKTAKGSTAMPGKLDTTEADKRTPKSIIIYRGDVGVHVRSLMHEWRNVFLPWSSKKLHGKNKSLKDFLAVAATFSASHLQLFTAPSQGTSLRIMRFFNGPTLSFRVLSFTLHKEIVAKQRRPVAVDRAAWEVAPIVVLNNFTHPDLAHRAEVPLLMATFKALFPSLNVQTIQSSEIQRICLFHYDHVEHVVEVRHYYVNARTVGVTKTVKKLLENRRPTKLGTLESIDEVLDREDAWSDTDGEGEEVPLVQPFRQHREQCRVKLQEIGPRMTLQLSKVENGFAGGEVIYHRTEKKTLREVQVNASKVRARKTEKAKRRALQDENVRRKRQKREDRLERKRQRREAAAEAQQANPFEYARWLWDAVLLPYVITSISSLASDGWESFIHLKESVIVLFFFLCGCSHRTFPLSRSAVEAQRSAATAAESTRASARMAQRSYGRVSEGEDNDADSEADVKGARQVSVSVAAASTTEGATASGQCAGEGNGRRDGIDDGLPLIQRRLLFGKKGEVEGWMSAVRSRLLVPPHHPLCTSRSLHQLVSIVVGPIQQPTVSTMPTRHPEPQWPPHFLRTSSSGGGTGGSSLLGDPSTDDNSSSNSSAAPHTLRHRTNAAAAARYRQASSVVYKRVSSRNLDFSSSCVAPHLIASITAHHVLSYPATRQKVLVIDLDETLCHVSTTTANMAGPPTFSEVIPTASGAELFHVWERPYARLFLSTAAKLFNLVLFTSASKPYADTILQRIDPDGLLKYRYYRQDCRLVPRGLLRKMCAAAGMRGLPLGLSSAVSIGGRHSGSTTNTDDDVNGSGRGGRGSTRAWGNTLSSEAKGSFLGSGGTAASDHALTASVFVGTAADRGGVDTGLPAVEKAAMNEHAKVLVKDLRLLKVPPELLVMIDNSEECTLVNPENALVIPPYIPALSKMAPPARETTRRRGSRGRDEQGSGGGAVEVQPQNSLKTSDDDAGGPLEGRTATDASSNVDNGGAGSVQAADDYDVAGGTSDDSSVGDDMATNDGTEDDEDEVLLALLSLLECLLVVPDVRSILRHGRLY</sequence>
<dbReference type="GO" id="GO:0000027">
    <property type="term" value="P:ribosomal large subunit assembly"/>
    <property type="evidence" value="ECO:0007669"/>
    <property type="project" value="TreeGrafter"/>
</dbReference>
<feature type="region of interest" description="Disordered" evidence="1">
    <location>
        <begin position="423"/>
        <end position="493"/>
    </location>
</feature>
<feature type="region of interest" description="Disordered" evidence="1">
    <location>
        <begin position="551"/>
        <end position="611"/>
    </location>
</feature>
<evidence type="ECO:0000313" key="4">
    <source>
        <dbReference type="EMBL" id="TPP45042.1"/>
    </source>
</evidence>
<dbReference type="InterPro" id="IPR007109">
    <property type="entry name" value="Brix"/>
</dbReference>
<dbReference type="VEuPathDB" id="TriTrypDB:LdBPK_030870.1"/>
<dbReference type="InterPro" id="IPR023214">
    <property type="entry name" value="HAD_sf"/>
</dbReference>
<dbReference type="SMART" id="SM00577">
    <property type="entry name" value="CPDc"/>
    <property type="match status" value="1"/>
</dbReference>
<dbReference type="CDD" id="cd07521">
    <property type="entry name" value="HAD_FCP1-like"/>
    <property type="match status" value="1"/>
</dbReference>
<feature type="compositionally biased region" description="Basic and acidic residues" evidence="1">
    <location>
        <begin position="320"/>
        <end position="338"/>
    </location>
</feature>
<name>A0A504X7Q2_LEIDO</name>
<reference evidence="5" key="1">
    <citation type="submission" date="2019-02" db="EMBL/GenBank/DDBJ databases">
        <title>FDA dAtabase for Regulatory Grade micrObial Sequences (FDA-ARGOS): Supporting development and validation of Infectious Disease Dx tests.</title>
        <authorList>
            <person name="Duncan R."/>
            <person name="Fisher C."/>
            <person name="Tallon L."/>
            <person name="Sadzewicz L."/>
            <person name="Sengamalay N."/>
            <person name="Ott S."/>
            <person name="Godinez A."/>
            <person name="Nagaraj S."/>
            <person name="Vavikolanu K."/>
            <person name="Nadendla S."/>
            <person name="Aluvathingal J."/>
            <person name="Sichtig H."/>
        </authorList>
    </citation>
    <scope>NUCLEOTIDE SEQUENCE [LARGE SCALE GENOMIC DNA]</scope>
    <source>
        <strain evidence="5">FDAARGOS_361</strain>
    </source>
</reference>
<dbReference type="PROSITE" id="PS50833">
    <property type="entry name" value="BRIX"/>
    <property type="match status" value="1"/>
</dbReference>
<feature type="region of interest" description="Disordered" evidence="1">
    <location>
        <begin position="1"/>
        <end position="20"/>
    </location>
</feature>
<dbReference type="AlphaFoldDB" id="A0A504X7Q2"/>
<evidence type="ECO:0000259" key="2">
    <source>
        <dbReference type="PROSITE" id="PS50833"/>
    </source>
</evidence>
<dbReference type="SMART" id="SM00879">
    <property type="entry name" value="Brix"/>
    <property type="match status" value="1"/>
</dbReference>
<dbReference type="PROSITE" id="PS50969">
    <property type="entry name" value="FCP1"/>
    <property type="match status" value="1"/>
</dbReference>
<dbReference type="Pfam" id="PF04427">
    <property type="entry name" value="Brix"/>
    <property type="match status" value="1"/>
</dbReference>
<dbReference type="InterPro" id="IPR036412">
    <property type="entry name" value="HAD-like_sf"/>
</dbReference>
<dbReference type="VEuPathDB" id="TriTrypDB:LDHU3_03.0970"/>
<dbReference type="GO" id="GO:0019843">
    <property type="term" value="F:rRNA binding"/>
    <property type="evidence" value="ECO:0007669"/>
    <property type="project" value="InterPro"/>
</dbReference>
<gene>
    <name evidence="4" type="ORF">CGC21_30100</name>
</gene>
<dbReference type="Pfam" id="PF03031">
    <property type="entry name" value="NIF"/>
    <property type="match status" value="2"/>
</dbReference>
<dbReference type="GO" id="GO:0030687">
    <property type="term" value="C:preribosome, large subunit precursor"/>
    <property type="evidence" value="ECO:0007669"/>
    <property type="project" value="TreeGrafter"/>
</dbReference>
<dbReference type="GO" id="GO:0006364">
    <property type="term" value="P:rRNA processing"/>
    <property type="evidence" value="ECO:0007669"/>
    <property type="project" value="InterPro"/>
</dbReference>
<dbReference type="InterPro" id="IPR004274">
    <property type="entry name" value="FCP1_dom"/>
</dbReference>
<feature type="compositionally biased region" description="Low complexity" evidence="1">
    <location>
        <begin position="459"/>
        <end position="479"/>
    </location>
</feature>
<dbReference type="InterPro" id="IPR045112">
    <property type="entry name" value="PPAN-like"/>
</dbReference>
<dbReference type="FunFam" id="3.40.50.1000:FF:000286">
    <property type="entry name" value="NLI_interacting_factor-like_phosphatase"/>
    <property type="match status" value="1"/>
</dbReference>
<feature type="domain" description="FCP1 homology" evidence="3">
    <location>
        <begin position="656"/>
        <end position="927"/>
    </location>
</feature>
<dbReference type="VEuPathDB" id="TriTrypDB:LdCL_030014000"/>
<organism evidence="4 5">
    <name type="scientific">Leishmania donovani</name>
    <dbReference type="NCBI Taxonomy" id="5661"/>
    <lineage>
        <taxon>Eukaryota</taxon>
        <taxon>Discoba</taxon>
        <taxon>Euglenozoa</taxon>
        <taxon>Kinetoplastea</taxon>
        <taxon>Metakinetoplastina</taxon>
        <taxon>Trypanosomatida</taxon>
        <taxon>Trypanosomatidae</taxon>
        <taxon>Leishmaniinae</taxon>
        <taxon>Leishmania</taxon>
    </lineage>
</organism>